<dbReference type="FunCoup" id="G1TFL2">
    <property type="interactions" value="7"/>
</dbReference>
<dbReference type="OMA" id="RICTRTD"/>
<dbReference type="PROSITE" id="PS50188">
    <property type="entry name" value="B302_SPRY"/>
    <property type="match status" value="1"/>
</dbReference>
<evidence type="ECO:0008006" key="11">
    <source>
        <dbReference type="Google" id="ProtNLM"/>
    </source>
</evidence>
<dbReference type="SMART" id="SM00336">
    <property type="entry name" value="BBOX"/>
    <property type="match status" value="1"/>
</dbReference>
<dbReference type="FunFam" id="2.60.120.920:FF:000004">
    <property type="entry name" value="Butyrophilin subfamily 1 member A1"/>
    <property type="match status" value="1"/>
</dbReference>
<reference evidence="9" key="2">
    <citation type="submission" date="2025-08" db="UniProtKB">
        <authorList>
            <consortium name="Ensembl"/>
        </authorList>
    </citation>
    <scope>IDENTIFICATION</scope>
    <source>
        <strain evidence="9">Thorbecke</strain>
    </source>
</reference>
<dbReference type="InterPro" id="IPR035785">
    <property type="entry name" value="SPRY/PRY_TRIM75"/>
</dbReference>
<dbReference type="SMR" id="G1TFL2"/>
<dbReference type="PaxDb" id="9986-ENSOCUP00000015705"/>
<dbReference type="InterPro" id="IPR001841">
    <property type="entry name" value="Znf_RING"/>
</dbReference>
<dbReference type="PROSITE" id="PS50119">
    <property type="entry name" value="ZF_BBOX"/>
    <property type="match status" value="1"/>
</dbReference>
<dbReference type="GO" id="GO:0008270">
    <property type="term" value="F:zinc ion binding"/>
    <property type="evidence" value="ECO:0007669"/>
    <property type="project" value="UniProtKB-KW"/>
</dbReference>
<dbReference type="InterPro" id="IPR043136">
    <property type="entry name" value="B30.2/SPRY_sf"/>
</dbReference>
<evidence type="ECO:0000259" key="7">
    <source>
        <dbReference type="PROSITE" id="PS50119"/>
    </source>
</evidence>
<organism evidence="9 10">
    <name type="scientific">Oryctolagus cuniculus</name>
    <name type="common">Rabbit</name>
    <dbReference type="NCBI Taxonomy" id="9986"/>
    <lineage>
        <taxon>Eukaryota</taxon>
        <taxon>Metazoa</taxon>
        <taxon>Chordata</taxon>
        <taxon>Craniata</taxon>
        <taxon>Vertebrata</taxon>
        <taxon>Euteleostomi</taxon>
        <taxon>Mammalia</taxon>
        <taxon>Eutheria</taxon>
        <taxon>Euarchontoglires</taxon>
        <taxon>Glires</taxon>
        <taxon>Lagomorpha</taxon>
        <taxon>Leporidae</taxon>
        <taxon>Oryctolagus</taxon>
    </lineage>
</organism>
<dbReference type="GeneTree" id="ENSGT00940000162839"/>
<dbReference type="InterPro" id="IPR006574">
    <property type="entry name" value="PRY"/>
</dbReference>
<protein>
    <recommendedName>
        <fullName evidence="11">Tripartite motif containing 75, pseudogene</fullName>
    </recommendedName>
</protein>
<dbReference type="GeneID" id="100342660"/>
<dbReference type="InterPro" id="IPR000315">
    <property type="entry name" value="Znf_B-box"/>
</dbReference>
<feature type="domain" description="B30.2/SPRY" evidence="8">
    <location>
        <begin position="277"/>
        <end position="469"/>
    </location>
</feature>
<reference evidence="9" key="3">
    <citation type="submission" date="2025-09" db="UniProtKB">
        <authorList>
            <consortium name="Ensembl"/>
        </authorList>
    </citation>
    <scope>IDENTIFICATION</scope>
    <source>
        <strain evidence="9">Thorbecke</strain>
    </source>
</reference>
<dbReference type="eggNOG" id="KOG2177">
    <property type="taxonomic scope" value="Eukaryota"/>
</dbReference>
<dbReference type="CDD" id="cd15829">
    <property type="entry name" value="SPRY_PRY_TRIM75"/>
    <property type="match status" value="1"/>
</dbReference>
<evidence type="ECO:0000259" key="6">
    <source>
        <dbReference type="PROSITE" id="PS50089"/>
    </source>
</evidence>
<dbReference type="Gene3D" id="3.30.160.60">
    <property type="entry name" value="Classic Zinc Finger"/>
    <property type="match status" value="1"/>
</dbReference>
<reference evidence="9 10" key="1">
    <citation type="journal article" date="2011" name="Nature">
        <title>A high-resolution map of human evolutionary constraint using 29 mammals.</title>
        <authorList>
            <person name="Lindblad-Toh K."/>
            <person name="Garber M."/>
            <person name="Zuk O."/>
            <person name="Lin M.F."/>
            <person name="Parker B.J."/>
            <person name="Washietl S."/>
            <person name="Kheradpour P."/>
            <person name="Ernst J."/>
            <person name="Jordan G."/>
            <person name="Mauceli E."/>
            <person name="Ward L.D."/>
            <person name="Lowe C.B."/>
            <person name="Holloway A.K."/>
            <person name="Clamp M."/>
            <person name="Gnerre S."/>
            <person name="Alfoldi J."/>
            <person name="Beal K."/>
            <person name="Chang J."/>
            <person name="Clawson H."/>
            <person name="Cuff J."/>
            <person name="Di Palma F."/>
            <person name="Fitzgerald S."/>
            <person name="Flicek P."/>
            <person name="Guttman M."/>
            <person name="Hubisz M.J."/>
            <person name="Jaffe D.B."/>
            <person name="Jungreis I."/>
            <person name="Kent W.J."/>
            <person name="Kostka D."/>
            <person name="Lara M."/>
            <person name="Martins A.L."/>
            <person name="Massingham T."/>
            <person name="Moltke I."/>
            <person name="Raney B.J."/>
            <person name="Rasmussen M.D."/>
            <person name="Robinson J."/>
            <person name="Stark A."/>
            <person name="Vilella A.J."/>
            <person name="Wen J."/>
            <person name="Xie X."/>
            <person name="Zody M.C."/>
            <person name="Baldwin J."/>
            <person name="Bloom T."/>
            <person name="Chin C.W."/>
            <person name="Heiman D."/>
            <person name="Nicol R."/>
            <person name="Nusbaum C."/>
            <person name="Young S."/>
            <person name="Wilkinson J."/>
            <person name="Worley K.C."/>
            <person name="Kovar C.L."/>
            <person name="Muzny D.M."/>
            <person name="Gibbs R.A."/>
            <person name="Cree A."/>
            <person name="Dihn H.H."/>
            <person name="Fowler G."/>
            <person name="Jhangiani S."/>
            <person name="Joshi V."/>
            <person name="Lee S."/>
            <person name="Lewis L.R."/>
            <person name="Nazareth L.V."/>
            <person name="Okwuonu G."/>
            <person name="Santibanez J."/>
            <person name="Warren W.C."/>
            <person name="Mardis E.R."/>
            <person name="Weinstock G.M."/>
            <person name="Wilson R.K."/>
            <person name="Delehaunty K."/>
            <person name="Dooling D."/>
            <person name="Fronik C."/>
            <person name="Fulton L."/>
            <person name="Fulton B."/>
            <person name="Graves T."/>
            <person name="Minx P."/>
            <person name="Sodergren E."/>
            <person name="Birney E."/>
            <person name="Margulies E.H."/>
            <person name="Herrero J."/>
            <person name="Green E.D."/>
            <person name="Haussler D."/>
            <person name="Siepel A."/>
            <person name="Goldman N."/>
            <person name="Pollard K.S."/>
            <person name="Pedersen J.S."/>
            <person name="Lander E.S."/>
            <person name="Kellis M."/>
        </authorList>
    </citation>
    <scope>NUCLEOTIDE SEQUENCE [LARGE SCALE GENOMIC DNA]</scope>
    <source>
        <strain evidence="10">Thorbecke</strain>
    </source>
</reference>
<dbReference type="KEGG" id="ocu:100342660"/>
<dbReference type="PROSITE" id="PS00518">
    <property type="entry name" value="ZF_RING_1"/>
    <property type="match status" value="1"/>
</dbReference>
<dbReference type="SMART" id="SM00449">
    <property type="entry name" value="SPRY"/>
    <property type="match status" value="1"/>
</dbReference>
<dbReference type="SUPFAM" id="SSF57845">
    <property type="entry name" value="B-box zinc-binding domain"/>
    <property type="match status" value="1"/>
</dbReference>
<dbReference type="InterPro" id="IPR013320">
    <property type="entry name" value="ConA-like_dom_sf"/>
</dbReference>
<evidence type="ECO:0000256" key="1">
    <source>
        <dbReference type="ARBA" id="ARBA00022723"/>
    </source>
</evidence>
<proteinExistence type="predicted"/>
<dbReference type="AlphaFoldDB" id="G1TFL2"/>
<evidence type="ECO:0000256" key="2">
    <source>
        <dbReference type="ARBA" id="ARBA00022771"/>
    </source>
</evidence>
<dbReference type="InterPro" id="IPR003877">
    <property type="entry name" value="SPRY_dom"/>
</dbReference>
<evidence type="ECO:0000256" key="3">
    <source>
        <dbReference type="ARBA" id="ARBA00022833"/>
    </source>
</evidence>
<dbReference type="PROSITE" id="PS50089">
    <property type="entry name" value="ZF_RING_2"/>
    <property type="match status" value="1"/>
</dbReference>
<dbReference type="RefSeq" id="XP_051687667.2">
    <property type="nucleotide sequence ID" value="XM_051831707.2"/>
</dbReference>
<feature type="coiled-coil region" evidence="5">
    <location>
        <begin position="173"/>
        <end position="200"/>
    </location>
</feature>
<dbReference type="Bgee" id="ENSOCUG00000021069">
    <property type="expression patterns" value="Expressed in skin of back and 3 other cell types or tissues"/>
</dbReference>
<dbReference type="Pfam" id="PF13765">
    <property type="entry name" value="PRY"/>
    <property type="match status" value="1"/>
</dbReference>
<evidence type="ECO:0000256" key="4">
    <source>
        <dbReference type="PROSITE-ProRule" id="PRU00024"/>
    </source>
</evidence>
<dbReference type="Gene3D" id="3.30.40.10">
    <property type="entry name" value="Zinc/RING finger domain, C3HC4 (zinc finger)"/>
    <property type="match status" value="1"/>
</dbReference>
<dbReference type="InterPro" id="IPR003879">
    <property type="entry name" value="Butyrophylin_SPRY"/>
</dbReference>
<dbReference type="Gene3D" id="2.60.120.920">
    <property type="match status" value="1"/>
</dbReference>
<keyword evidence="5" id="KW-0175">Coiled coil</keyword>
<feature type="domain" description="RING-type" evidence="6">
    <location>
        <begin position="16"/>
        <end position="57"/>
    </location>
</feature>
<dbReference type="SMART" id="SM00589">
    <property type="entry name" value="PRY"/>
    <property type="match status" value="1"/>
</dbReference>
<keyword evidence="1" id="KW-0479">Metal-binding</keyword>
<evidence type="ECO:0000256" key="5">
    <source>
        <dbReference type="SAM" id="Coils"/>
    </source>
</evidence>
<evidence type="ECO:0000259" key="8">
    <source>
        <dbReference type="PROSITE" id="PS50188"/>
    </source>
</evidence>
<dbReference type="Ensembl" id="ENSOCUT00000021387.1">
    <property type="protein sequence ID" value="ENSOCUP00000015705.1"/>
    <property type="gene ID" value="ENSOCUG00000021069.1"/>
</dbReference>
<dbReference type="HOGENOM" id="CLU_013137_0_3_1"/>
<dbReference type="Pfam" id="PF15227">
    <property type="entry name" value="zf-C3HC4_4"/>
    <property type="match status" value="1"/>
</dbReference>
<keyword evidence="3" id="KW-0862">Zinc</keyword>
<dbReference type="InterPro" id="IPR001870">
    <property type="entry name" value="B30.2/SPRY"/>
</dbReference>
<feature type="domain" description="B box-type" evidence="7">
    <location>
        <begin position="92"/>
        <end position="133"/>
    </location>
</feature>
<dbReference type="Pfam" id="PF00622">
    <property type="entry name" value="SPRY"/>
    <property type="match status" value="1"/>
</dbReference>
<dbReference type="InterPro" id="IPR013083">
    <property type="entry name" value="Znf_RING/FYVE/PHD"/>
</dbReference>
<dbReference type="SUPFAM" id="SSF49899">
    <property type="entry name" value="Concanavalin A-like lectins/glucanases"/>
    <property type="match status" value="1"/>
</dbReference>
<evidence type="ECO:0000313" key="9">
    <source>
        <dbReference type="Ensembl" id="ENSOCUP00000015705.1"/>
    </source>
</evidence>
<dbReference type="CDD" id="cd16607">
    <property type="entry name" value="RING-HC_TRIM60-like_C-IV"/>
    <property type="match status" value="1"/>
</dbReference>
<dbReference type="InterPro" id="IPR050143">
    <property type="entry name" value="TRIM/RBCC"/>
</dbReference>
<dbReference type="PRINTS" id="PR01407">
    <property type="entry name" value="BUTYPHLNCDUF"/>
</dbReference>
<dbReference type="InterPro" id="IPR017907">
    <property type="entry name" value="Znf_RING_CS"/>
</dbReference>
<accession>G1TFL2</accession>
<sequence>MAEIATLAALQEAAKCPICLDYLRSPITTECGHNFCCSCIQQSWADLQNRFPCPVCRHQCREGRVMDNAQLGRMIEIAKHLQPRRNKTKSQGESPRCEKHSQILTLFCEEDLEVLCHRCTQLPDHQGHHVRPITEAAADHRGRIHSYIEPLKRQVADIQNLISIQSKKPFELRKKVENQRKQLSSEFENLNQFLEREQQAVLWRVSESERDNQQKLSTNIAEFSNYGSALQRLLTKVQEHSVMPEVELLSQVKNFYKKSDNEVSPSIFSVDLKRESCNFPPQYSALQKIIKKFKVDVILDPETAHTNLIVSEDKKSVRYTKRKQKVPDLPKRFVINPVVLGFPYFHSGRYFWEVEVGDKPEWAVGICAVSLSTKGRRAPSVPQGCWRVQLKGGGYDAQGAIPNPRVLGEKPKGIGIYLDYELGEISFYVMPEKSLMCTFTDNFTVPLRPYFYVGPDSKPLRICTRTDSE</sequence>
<evidence type="ECO:0000313" key="10">
    <source>
        <dbReference type="Proteomes" id="UP000001811"/>
    </source>
</evidence>
<dbReference type="PANTHER" id="PTHR24103">
    <property type="entry name" value="E3 UBIQUITIN-PROTEIN LIGASE TRIM"/>
    <property type="match status" value="1"/>
</dbReference>
<dbReference type="InParanoid" id="G1TFL2"/>
<dbReference type="Pfam" id="PF00643">
    <property type="entry name" value="zf-B_box"/>
    <property type="match status" value="1"/>
</dbReference>
<dbReference type="SUPFAM" id="SSF57850">
    <property type="entry name" value="RING/U-box"/>
    <property type="match status" value="1"/>
</dbReference>
<dbReference type="SMART" id="SM00184">
    <property type="entry name" value="RING"/>
    <property type="match status" value="1"/>
</dbReference>
<keyword evidence="10" id="KW-1185">Reference proteome</keyword>
<keyword evidence="2 4" id="KW-0863">Zinc-finger</keyword>
<name>G1TFL2_RABIT</name>
<dbReference type="Proteomes" id="UP000001811">
    <property type="component" value="Unplaced"/>
</dbReference>